<evidence type="ECO:0000256" key="2">
    <source>
        <dbReference type="ARBA" id="ARBA00022695"/>
    </source>
</evidence>
<dbReference type="InterPro" id="IPR017557">
    <property type="entry name" value="Holo-ACP_synthase"/>
</dbReference>
<gene>
    <name evidence="5" type="ORF">SAMN05216588_107122</name>
</gene>
<dbReference type="Pfam" id="PF20866">
    <property type="entry name" value="MdcG_N"/>
    <property type="match status" value="1"/>
</dbReference>
<feature type="domain" description="Phosphoribosyl-dephospho-CoA transferase MdcG C-terminal" evidence="3">
    <location>
        <begin position="96"/>
        <end position="207"/>
    </location>
</feature>
<dbReference type="AlphaFoldDB" id="A0A1G8F4D3"/>
<sequence length="215" mass="23218">MINDASRVPSPHDLLWGFAAAHLPLDAPAWVHGALGRHTPVVVRRAQAEPGWVAVGVRGRAREERFATWMRLDQVRRRVSPEGVARTGRWLRHANGAWPALRALAWLAPQLERAGLRWGVTGSLGFELASGLCAAHPASDLDLLIRAAQPVPRAWARALCTLIDLAPGSIDVQLETPHGALALREWASGAARVLLKSNAGPLLVSDPWAAERSVA</sequence>
<dbReference type="NCBIfam" id="NF002332">
    <property type="entry name" value="PRK01293.1"/>
    <property type="match status" value="1"/>
</dbReference>
<proteinExistence type="predicted"/>
<dbReference type="STRING" id="29435.SAMN05216588_107122"/>
<keyword evidence="1 5" id="KW-0808">Transferase</keyword>
<evidence type="ECO:0000259" key="3">
    <source>
        <dbReference type="Pfam" id="PF10620"/>
    </source>
</evidence>
<evidence type="ECO:0000259" key="4">
    <source>
        <dbReference type="Pfam" id="PF20866"/>
    </source>
</evidence>
<protein>
    <submittedName>
        <fullName evidence="5">Phosphoribosyl-dephospho-CoA transferase</fullName>
    </submittedName>
</protein>
<dbReference type="EMBL" id="FNDG01000007">
    <property type="protein sequence ID" value="SDH76849.1"/>
    <property type="molecule type" value="Genomic_DNA"/>
</dbReference>
<evidence type="ECO:0000256" key="1">
    <source>
        <dbReference type="ARBA" id="ARBA00022679"/>
    </source>
</evidence>
<evidence type="ECO:0000313" key="5">
    <source>
        <dbReference type="EMBL" id="SDH76849.1"/>
    </source>
</evidence>
<dbReference type="InterPro" id="IPR049180">
    <property type="entry name" value="MdcG_C"/>
</dbReference>
<dbReference type="NCBIfam" id="TIGR03135">
    <property type="entry name" value="malonate_mdcG"/>
    <property type="match status" value="1"/>
</dbReference>
<organism evidence="5 6">
    <name type="scientific">Phytopseudomonas flavescens</name>
    <dbReference type="NCBI Taxonomy" id="29435"/>
    <lineage>
        <taxon>Bacteria</taxon>
        <taxon>Pseudomonadati</taxon>
        <taxon>Pseudomonadota</taxon>
        <taxon>Gammaproteobacteria</taxon>
        <taxon>Pseudomonadales</taxon>
        <taxon>Pseudomonadaceae</taxon>
        <taxon>Phytopseudomonas</taxon>
    </lineage>
</organism>
<accession>A0A1G8F4D3</accession>
<dbReference type="GO" id="GO:0016779">
    <property type="term" value="F:nucleotidyltransferase activity"/>
    <property type="evidence" value="ECO:0007669"/>
    <property type="project" value="UniProtKB-KW"/>
</dbReference>
<dbReference type="RefSeq" id="WP_084304840.1">
    <property type="nucleotide sequence ID" value="NZ_FNDG01000007.1"/>
</dbReference>
<name>A0A1G8F4D3_9GAMM</name>
<reference evidence="5 6" key="1">
    <citation type="submission" date="2016-10" db="EMBL/GenBank/DDBJ databases">
        <authorList>
            <person name="de Groot N.N."/>
        </authorList>
    </citation>
    <scope>NUCLEOTIDE SEQUENCE [LARGE SCALE GENOMIC DNA]</scope>
    <source>
        <strain evidence="5 6">LMG 18387</strain>
    </source>
</reference>
<feature type="domain" description="Phosphoribosyl-dephospho-CoA transferase MdcG N-terminal" evidence="4">
    <location>
        <begin position="11"/>
        <end position="81"/>
    </location>
</feature>
<keyword evidence="2" id="KW-0548">Nucleotidyltransferase</keyword>
<evidence type="ECO:0000313" key="6">
    <source>
        <dbReference type="Proteomes" id="UP000198606"/>
    </source>
</evidence>
<dbReference type="Proteomes" id="UP000198606">
    <property type="component" value="Unassembled WGS sequence"/>
</dbReference>
<dbReference type="InterPro" id="IPR048903">
    <property type="entry name" value="MdcG_N"/>
</dbReference>
<dbReference type="Pfam" id="PF10620">
    <property type="entry name" value="MdcG"/>
    <property type="match status" value="1"/>
</dbReference>